<reference evidence="2" key="1">
    <citation type="submission" date="2016-10" db="EMBL/GenBank/DDBJ databases">
        <authorList>
            <person name="Varghese N."/>
            <person name="Submissions S."/>
        </authorList>
    </citation>
    <scope>NUCLEOTIDE SEQUENCE [LARGE SCALE GENOMIC DNA]</scope>
    <source>
        <strain evidence="2">CGMCC 1.9108</strain>
    </source>
</reference>
<gene>
    <name evidence="1" type="ORF">SAMN04488239_10827</name>
</gene>
<sequence>MRIVLALSLTLNLLAVGLAAGVFWRHGGLSDHRPPSLAMALYRALPETDRGALRHTLRERRERADPRRVAELAAVTEALRARPFDPAAFEALLLRHEKARVDRQEAMRRAYLSRLATMDDAARNAYADRVQRFAAERGRRSSHD</sequence>
<dbReference type="STRING" id="639004.SAMN04488239_10827"/>
<dbReference type="InterPro" id="IPR025961">
    <property type="entry name" value="Metal_resist"/>
</dbReference>
<keyword evidence="2" id="KW-1185">Reference proteome</keyword>
<dbReference type="EMBL" id="FMZV01000008">
    <property type="protein sequence ID" value="SDD51604.1"/>
    <property type="molecule type" value="Genomic_DNA"/>
</dbReference>
<dbReference type="Proteomes" id="UP000199628">
    <property type="component" value="Unassembled WGS sequence"/>
</dbReference>
<proteinExistence type="predicted"/>
<name>A0A1G6VDQ6_9RHOB</name>
<dbReference type="Pfam" id="PF13801">
    <property type="entry name" value="Metal_resist"/>
    <property type="match status" value="1"/>
</dbReference>
<evidence type="ECO:0000313" key="1">
    <source>
        <dbReference type="EMBL" id="SDD51604.1"/>
    </source>
</evidence>
<evidence type="ECO:0000313" key="2">
    <source>
        <dbReference type="Proteomes" id="UP000199628"/>
    </source>
</evidence>
<protein>
    <submittedName>
        <fullName evidence="1">Heavy-metal resistance</fullName>
    </submittedName>
</protein>
<accession>A0A1G6VDQ6</accession>
<organism evidence="1 2">
    <name type="scientific">Ruegeria marina</name>
    <dbReference type="NCBI Taxonomy" id="639004"/>
    <lineage>
        <taxon>Bacteria</taxon>
        <taxon>Pseudomonadati</taxon>
        <taxon>Pseudomonadota</taxon>
        <taxon>Alphaproteobacteria</taxon>
        <taxon>Rhodobacterales</taxon>
        <taxon>Roseobacteraceae</taxon>
        <taxon>Ruegeria</taxon>
    </lineage>
</organism>
<dbReference type="AlphaFoldDB" id="A0A1G6VDQ6"/>
<dbReference type="RefSeq" id="WP_093031842.1">
    <property type="nucleotide sequence ID" value="NZ_FMZV01000008.1"/>
</dbReference>
<dbReference type="OrthoDB" id="7708236at2"/>